<proteinExistence type="predicted"/>
<sequence>MKVGIMQPYFFPYIGYFQLIQHVDHWVVFDDVQFIRHGWINRNRILHPTEGWQYVIVPLEKYNHKGLIKNVQINNSTDWRLKIINQLTHYKKKAPYYTQCIHLIKEALYNDTTSITVLNTHILKTICDYLDIPFSHEISSHRNFDYTNVQDAGEWALAISRQLNATEYVNPIGGKELFDDQKFKQKGVKLSFLQSNMELVNYKQSYRSFEPNLSIIDLLMFCSKDEIKNILNYYEVTST</sequence>
<dbReference type="OrthoDB" id="3611744at2"/>
<accession>A0A073K264</accession>
<protein>
    <recommendedName>
        <fullName evidence="3">Glycine transferase</fullName>
    </recommendedName>
</protein>
<name>A0A073K264_9BACI</name>
<comment type="caution">
    <text evidence="1">The sequence shown here is derived from an EMBL/GenBank/DDBJ whole genome shotgun (WGS) entry which is preliminary data.</text>
</comment>
<dbReference type="RefSeq" id="WP_034636917.1">
    <property type="nucleotide sequence ID" value="NZ_CBCSJC010000028.1"/>
</dbReference>
<dbReference type="eggNOG" id="COG4122">
    <property type="taxonomic scope" value="Bacteria"/>
</dbReference>
<evidence type="ECO:0008006" key="3">
    <source>
        <dbReference type="Google" id="ProtNLM"/>
    </source>
</evidence>
<dbReference type="Proteomes" id="UP000027822">
    <property type="component" value="Unassembled WGS sequence"/>
</dbReference>
<dbReference type="Pfam" id="PF08889">
    <property type="entry name" value="WbqC"/>
    <property type="match status" value="1"/>
</dbReference>
<evidence type="ECO:0000313" key="1">
    <source>
        <dbReference type="EMBL" id="KEK20651.1"/>
    </source>
</evidence>
<dbReference type="AlphaFoldDB" id="A0A073K264"/>
<gene>
    <name evidence="1" type="ORF">BAMA_14675</name>
</gene>
<organism evidence="1 2">
    <name type="scientific">Bacillus manliponensis</name>
    <dbReference type="NCBI Taxonomy" id="574376"/>
    <lineage>
        <taxon>Bacteria</taxon>
        <taxon>Bacillati</taxon>
        <taxon>Bacillota</taxon>
        <taxon>Bacilli</taxon>
        <taxon>Bacillales</taxon>
        <taxon>Bacillaceae</taxon>
        <taxon>Bacillus</taxon>
        <taxon>Bacillus cereus group</taxon>
    </lineage>
</organism>
<dbReference type="EMBL" id="JOTN01000003">
    <property type="protein sequence ID" value="KEK20651.1"/>
    <property type="molecule type" value="Genomic_DNA"/>
</dbReference>
<keyword evidence="2" id="KW-1185">Reference proteome</keyword>
<evidence type="ECO:0000313" key="2">
    <source>
        <dbReference type="Proteomes" id="UP000027822"/>
    </source>
</evidence>
<dbReference type="STRING" id="574376.BAMA_14675"/>
<reference evidence="1 2" key="1">
    <citation type="submission" date="2014-06" db="EMBL/GenBank/DDBJ databases">
        <title>Draft genome sequence of Bacillus manliponensis JCM 15802 (MCCC 1A00708).</title>
        <authorList>
            <person name="Lai Q."/>
            <person name="Liu Y."/>
            <person name="Shao Z."/>
        </authorList>
    </citation>
    <scope>NUCLEOTIDE SEQUENCE [LARGE SCALE GENOMIC DNA]</scope>
    <source>
        <strain evidence="1 2">JCM 15802</strain>
    </source>
</reference>
<dbReference type="InterPro" id="IPR014985">
    <property type="entry name" value="WbqC"/>
</dbReference>